<evidence type="ECO:0000313" key="3">
    <source>
        <dbReference type="EMBL" id="GLR73650.1"/>
    </source>
</evidence>
<reference evidence="4 5" key="2">
    <citation type="submission" date="2016-12" db="EMBL/GenBank/DDBJ databases">
        <title>Diversity of luminous bacteria.</title>
        <authorList>
            <person name="Yoshizawa S."/>
            <person name="Kogure K."/>
        </authorList>
    </citation>
    <scope>NUCLEOTIDE SEQUENCE [LARGE SCALE GENOMIC DNA]</scope>
    <source>
        <strain evidence="4 5">NBRC 105001</strain>
    </source>
</reference>
<evidence type="ECO:0000313" key="5">
    <source>
        <dbReference type="Proteomes" id="UP000239273"/>
    </source>
</evidence>
<accession>A0A2S7X774</accession>
<dbReference type="EMBL" id="BSOU01000002">
    <property type="protein sequence ID" value="GLR73650.1"/>
    <property type="molecule type" value="Genomic_DNA"/>
</dbReference>
<feature type="compositionally biased region" description="Basic and acidic residues" evidence="1">
    <location>
        <begin position="1300"/>
        <end position="1324"/>
    </location>
</feature>
<dbReference type="EMBL" id="MSCP01000002">
    <property type="protein sequence ID" value="PQJ87208.1"/>
    <property type="molecule type" value="Genomic_DNA"/>
</dbReference>
<sequence>MKELSIKSLILEEISKRKDVYQKSPADMVSAFNREVETEKEYNGRQLLELLQNADDEQSKDVRIELDTVNNILIISNKGESESCTPFSAKGIRSLMISNLSTKTSKKYIGNKGLGFRSIINWSETISINSKGLNIEFSNEIVNQVFDELFTPEERADIRAEQKLPESVYPIPFLSIPKVSEKANDNWVTSIKINYKPRFLKDIKQQINGLKNEILLFLNSIETLEIYVDDEPVKSIHKSNLAKKWTVFEKNERLPSEYWDKENEEEFYDLKIALQDDLSCDIKELFAYFPTKLIIDLPFIVHGTFELNSSRNEINNSPKNQFILEKLVELIISTAKKLTKTSVNFKALEMLSYSNPNNVLFELGFYNAIDEAIEHLDIFPCLDGRYRRKSEVLFLNELSVFVQDVKKEYLFKNLIIPSDGSIDITTFDVKNSISTKPLTELSKSITCLKERASLIFMFHNSFKHETKLEFLVDSNSDVISLDDDVYTPSTQKFSLPDYVNIKFMHKELFAQLIIKFGIESSDKTRELQKLLNEITNIQQYQPVPVIQKIISSTNKLLTDNPSTNAELIRKMVLSLYENYLKLDKTQIPSGTKVQLLNKSGLISEAKDLYLSNSYPSGKLTEFLFEGILNDTNYLSDFHSLSFTDQDLESVEQFFLWLGVNKYTKFIMHKDIQNYNYRDFVFEHRKKPINYRGNSLSYTEISKFTEIVEKITLEKLVIWFCLDPLIQKQLDHYSNDDVFKYSKVGESTTSYYHILNANPSFITYQVKSKGLFNDFFVGNANWSPLINELDFDFEYKAFEKYDLNRPSIESALIKLGAVDKFEKLSIDSVNRIVNSLAKKAPDGKQTQTIYKLCIKHFEKNATILDTSKTLLFATKDDKKRYFPAKEVFYNGNIRLPKKITSTKAIFNYPRRQSTPKIIELFGINNLSSLEIKIENKTILKTLNEDFSIFLENITQYILVYRVQNIEKDKEAKDELAKLKNISINICDHVRYTIDNDTFELDNNDYVRDGKSYFIKVDKYSSLNDLRHNFEFQECFADIIGLVFDIQETKVFRDMVKEDDTYIEQTIRNDIGGDELVRTRELLGISDEKHSFWKTIYTLIGKEYEFVTDEHLLINVADDLKIKSDITGIDYLNLNSLESCNSIVRLFQELKVDITLFNKCSHSYYKIDFSKFHKTNLKQAFESNLYDFKKKLYSWCINESEEKKFTRYINNYEYNDDFIQLVSQENKFILIVDYSQNVQQFISDKFSLGGIKATEIDFLSVYQQNEKIIKIDCLEGDAEYLSLLYFSHKTKEITDYIDSNTAKEQEAKGERENSAKKNDKPIKKANEATLGKPKPASSARFKGKKPYKHSSSSDNRKKEIGNDSEEDVYAYLVNEYGKNKVTWISKDDDGYGCDIKYINKDGVTKYVEVKTLSGSKFHISKNEIEFYKENIEHYEIFLVGDKINIIKNIDFDDKEKFRVDGKEFIVTYNIL</sequence>
<comment type="caution">
    <text evidence="4">The sequence shown here is derived from an EMBL/GenBank/DDBJ whole genome shotgun (WGS) entry which is preliminary data.</text>
</comment>
<dbReference type="SUPFAM" id="SSF55874">
    <property type="entry name" value="ATPase domain of HSP90 chaperone/DNA topoisomerase II/histidine kinase"/>
    <property type="match status" value="1"/>
</dbReference>
<reference evidence="3" key="1">
    <citation type="journal article" date="2014" name="Int. J. Syst. Evol. Microbiol.">
        <title>Complete genome of a new Firmicutes species belonging to the dominant human colonic microbiota ('Ruminococcus bicirculans') reveals two chromosomes and a selective capacity to utilize plant glucans.</title>
        <authorList>
            <consortium name="NISC Comparative Sequencing Program"/>
            <person name="Wegmann U."/>
            <person name="Louis P."/>
            <person name="Goesmann A."/>
            <person name="Henrissat B."/>
            <person name="Duncan S.H."/>
            <person name="Flint H.J."/>
        </authorList>
    </citation>
    <scope>NUCLEOTIDE SEQUENCE</scope>
    <source>
        <strain evidence="3">NBRC 105001</strain>
    </source>
</reference>
<dbReference type="InterPro" id="IPR036890">
    <property type="entry name" value="HATPase_C_sf"/>
</dbReference>
<dbReference type="NCBIfam" id="NF047352">
    <property type="entry name" value="P_loop_sacsin"/>
    <property type="match status" value="1"/>
</dbReference>
<evidence type="ECO:0000259" key="2">
    <source>
        <dbReference type="Pfam" id="PF13020"/>
    </source>
</evidence>
<dbReference type="InterPro" id="IPR052957">
    <property type="entry name" value="Auxin_embryo_med"/>
</dbReference>
<organism evidence="4 5">
    <name type="scientific">Aliivibrio sifiae</name>
    <dbReference type="NCBI Taxonomy" id="566293"/>
    <lineage>
        <taxon>Bacteria</taxon>
        <taxon>Pseudomonadati</taxon>
        <taxon>Pseudomonadota</taxon>
        <taxon>Gammaproteobacteria</taxon>
        <taxon>Vibrionales</taxon>
        <taxon>Vibrionaceae</taxon>
        <taxon>Aliivibrio</taxon>
    </lineage>
</organism>
<keyword evidence="6" id="KW-1185">Reference proteome</keyword>
<dbReference type="Proteomes" id="UP000239273">
    <property type="component" value="Unassembled WGS sequence"/>
</dbReference>
<feature type="domain" description="Protein NO VEIN C-terminal" evidence="2">
    <location>
        <begin position="1363"/>
        <end position="1437"/>
    </location>
</feature>
<dbReference type="OrthoDB" id="7782105at2"/>
<gene>
    <name evidence="4" type="ORF">BTO23_13860</name>
    <name evidence="3" type="ORF">GCM10007855_05240</name>
</gene>
<reference evidence="6" key="3">
    <citation type="journal article" date="2019" name="Int. J. Syst. Evol. Microbiol.">
        <title>The Global Catalogue of Microorganisms (GCM) 10K type strain sequencing project: providing services to taxonomists for standard genome sequencing and annotation.</title>
        <authorList>
            <consortium name="The Broad Institute Genomics Platform"/>
            <consortium name="The Broad Institute Genome Sequencing Center for Infectious Disease"/>
            <person name="Wu L."/>
            <person name="Ma J."/>
        </authorList>
    </citation>
    <scope>NUCLEOTIDE SEQUENCE [LARGE SCALE GENOMIC DNA]</scope>
    <source>
        <strain evidence="6">NBRC 105001</strain>
    </source>
</reference>
<reference evidence="3" key="4">
    <citation type="submission" date="2023-01" db="EMBL/GenBank/DDBJ databases">
        <title>Draft genome sequence of Aliivibrio sifiae strain NBRC 105001.</title>
        <authorList>
            <person name="Sun Q."/>
            <person name="Mori K."/>
        </authorList>
    </citation>
    <scope>NUCLEOTIDE SEQUENCE</scope>
    <source>
        <strain evidence="3">NBRC 105001</strain>
    </source>
</reference>
<dbReference type="PANTHER" id="PTHR32387">
    <property type="entry name" value="WU:FJ29H11"/>
    <property type="match status" value="1"/>
</dbReference>
<feature type="region of interest" description="Disordered" evidence="1">
    <location>
        <begin position="1300"/>
        <end position="1358"/>
    </location>
</feature>
<dbReference type="RefSeq" id="WP_105063819.1">
    <property type="nucleotide sequence ID" value="NZ_BSOU01000002.1"/>
</dbReference>
<evidence type="ECO:0000313" key="6">
    <source>
        <dbReference type="Proteomes" id="UP001156660"/>
    </source>
</evidence>
<name>A0A2S7X774_9GAMM</name>
<dbReference type="Pfam" id="PF13020">
    <property type="entry name" value="NOV_C"/>
    <property type="match status" value="1"/>
</dbReference>
<evidence type="ECO:0000256" key="1">
    <source>
        <dbReference type="SAM" id="MobiDB-lite"/>
    </source>
</evidence>
<proteinExistence type="predicted"/>
<protein>
    <recommendedName>
        <fullName evidence="2">Protein NO VEIN C-terminal domain-containing protein</fullName>
    </recommendedName>
</protein>
<dbReference type="Proteomes" id="UP001156660">
    <property type="component" value="Unassembled WGS sequence"/>
</dbReference>
<dbReference type="PANTHER" id="PTHR32387:SF0">
    <property type="entry name" value="PROTEIN NO VEIN"/>
    <property type="match status" value="1"/>
</dbReference>
<evidence type="ECO:0000313" key="4">
    <source>
        <dbReference type="EMBL" id="PQJ87208.1"/>
    </source>
</evidence>
<dbReference type="InterPro" id="IPR024975">
    <property type="entry name" value="NOV_C"/>
</dbReference>